<dbReference type="Pfam" id="PF03721">
    <property type="entry name" value="UDPG_MGDP_dh_N"/>
    <property type="match status" value="1"/>
</dbReference>
<keyword evidence="6" id="KW-1185">Reference proteome</keyword>
<feature type="domain" description="UDP-glucose/GDP-mannose dehydrogenase dimerisation" evidence="3">
    <location>
        <begin position="205"/>
        <end position="296"/>
    </location>
</feature>
<evidence type="ECO:0000259" key="3">
    <source>
        <dbReference type="Pfam" id="PF00984"/>
    </source>
</evidence>
<evidence type="ECO:0000256" key="2">
    <source>
        <dbReference type="PIRNR" id="PIRNR000124"/>
    </source>
</evidence>
<dbReference type="RefSeq" id="WP_378248317.1">
    <property type="nucleotide sequence ID" value="NZ_JBHSKF010000006.1"/>
</dbReference>
<dbReference type="InterPro" id="IPR014026">
    <property type="entry name" value="UDP-Glc/GDP-Man_DH_dimer"/>
</dbReference>
<dbReference type="PANTHER" id="PTHR43750">
    <property type="entry name" value="UDP-GLUCOSE 6-DEHYDROGENASE TUAD"/>
    <property type="match status" value="1"/>
</dbReference>
<dbReference type="PROSITE" id="PS00065">
    <property type="entry name" value="D_2_HYDROXYACID_DH_1"/>
    <property type="match status" value="1"/>
</dbReference>
<dbReference type="SUPFAM" id="SSF51735">
    <property type="entry name" value="NAD(P)-binding Rossmann-fold domains"/>
    <property type="match status" value="1"/>
</dbReference>
<dbReference type="InterPro" id="IPR028359">
    <property type="entry name" value="UDP_ManNAc/GlcNAc_DH"/>
</dbReference>
<organism evidence="5 6">
    <name type="scientific">Actinokineospora guangxiensis</name>
    <dbReference type="NCBI Taxonomy" id="1490288"/>
    <lineage>
        <taxon>Bacteria</taxon>
        <taxon>Bacillati</taxon>
        <taxon>Actinomycetota</taxon>
        <taxon>Actinomycetes</taxon>
        <taxon>Pseudonocardiales</taxon>
        <taxon>Pseudonocardiaceae</taxon>
        <taxon>Actinokineospora</taxon>
    </lineage>
</organism>
<dbReference type="PIRSF" id="PIRSF500136">
    <property type="entry name" value="UDP_ManNAc_DH"/>
    <property type="match status" value="1"/>
</dbReference>
<dbReference type="Proteomes" id="UP001596157">
    <property type="component" value="Unassembled WGS sequence"/>
</dbReference>
<evidence type="ECO:0000259" key="4">
    <source>
        <dbReference type="Pfam" id="PF03721"/>
    </source>
</evidence>
<name>A0ABW0ESJ4_9PSEU</name>
<dbReference type="InterPro" id="IPR017476">
    <property type="entry name" value="UDP-Glc/GDP-Man"/>
</dbReference>
<dbReference type="Gene3D" id="3.40.50.720">
    <property type="entry name" value="NAD(P)-binding Rossmann-like Domain"/>
    <property type="match status" value="2"/>
</dbReference>
<comment type="similarity">
    <text evidence="1 2">Belongs to the UDP-glucose/GDP-mannose dehydrogenase family.</text>
</comment>
<dbReference type="EMBL" id="JBHSKF010000006">
    <property type="protein sequence ID" value="MFC5288470.1"/>
    <property type="molecule type" value="Genomic_DNA"/>
</dbReference>
<dbReference type="PANTHER" id="PTHR43750:SF3">
    <property type="entry name" value="UDP-GLUCOSE 6-DEHYDROGENASE TUAD"/>
    <property type="match status" value="1"/>
</dbReference>
<reference evidence="6" key="1">
    <citation type="journal article" date="2019" name="Int. J. Syst. Evol. Microbiol.">
        <title>The Global Catalogue of Microorganisms (GCM) 10K type strain sequencing project: providing services to taxonomists for standard genome sequencing and annotation.</title>
        <authorList>
            <consortium name="The Broad Institute Genomics Platform"/>
            <consortium name="The Broad Institute Genome Sequencing Center for Infectious Disease"/>
            <person name="Wu L."/>
            <person name="Ma J."/>
        </authorList>
    </citation>
    <scope>NUCLEOTIDE SEQUENCE [LARGE SCALE GENOMIC DNA]</scope>
    <source>
        <strain evidence="6">CCUG 59778</strain>
    </source>
</reference>
<proteinExistence type="inferred from homology"/>
<dbReference type="Pfam" id="PF00984">
    <property type="entry name" value="UDPG_MGDP_dh"/>
    <property type="match status" value="1"/>
</dbReference>
<dbReference type="InterPro" id="IPR001732">
    <property type="entry name" value="UDP-Glc/GDP-Man_DH_N"/>
</dbReference>
<evidence type="ECO:0000256" key="1">
    <source>
        <dbReference type="ARBA" id="ARBA00006601"/>
    </source>
</evidence>
<protein>
    <submittedName>
        <fullName evidence="5">NAD(P)-binding domain-containing protein</fullName>
    </submittedName>
</protein>
<accession>A0ABW0ESJ4</accession>
<dbReference type="InterPro" id="IPR008927">
    <property type="entry name" value="6-PGluconate_DH-like_C_sf"/>
</dbReference>
<sequence length="418" mass="44094">MAATIGVIGLGKLGLPVAVTLAMRGHKVLGYDKNPDRMSVSALSPHERGIDGSTALADAADASLPLRFAPLKDLLVEVDCVFVLVETPHQPAYEGTTPLPESRADFSYDALTSVLVDIARHAPRPMEIGVMSTVLPGTVRARVLPLVGGHDIVYCPQFVAMGTVAADLCAPEFTLMGCEGTPAPTVESVLRGLGGAAPVLVMDYESAELAKMVYNTYISAKVTIANTVQRMAHEVGADAAAVYQVIAAADRRILGPAYVGPGMGDGGPCHPRDNIALSWLARGVGDGSDLFTAVMRSRQAYVEWLGDLFVDLAGGRPLVLLGTAFKPGTDIEAGSSSVLMATQLRLAGRQVRVVPGPADLGPLEAEPAAYFIGNPEKEFVDHDFPPGSVVVDPWHRVADRPDVAVHRVGEGPRQVARR</sequence>
<comment type="caution">
    <text evidence="5">The sequence shown here is derived from an EMBL/GenBank/DDBJ whole genome shotgun (WGS) entry which is preliminary data.</text>
</comment>
<dbReference type="PIRSF" id="PIRSF000124">
    <property type="entry name" value="UDPglc_GDPman_dh"/>
    <property type="match status" value="1"/>
</dbReference>
<evidence type="ECO:0000313" key="5">
    <source>
        <dbReference type="EMBL" id="MFC5288470.1"/>
    </source>
</evidence>
<dbReference type="InterPro" id="IPR029752">
    <property type="entry name" value="D-isomer_DH_CS1"/>
</dbReference>
<gene>
    <name evidence="5" type="ORF">ACFPM7_15525</name>
</gene>
<evidence type="ECO:0000313" key="6">
    <source>
        <dbReference type="Proteomes" id="UP001596157"/>
    </source>
</evidence>
<dbReference type="InterPro" id="IPR036291">
    <property type="entry name" value="NAD(P)-bd_dom_sf"/>
</dbReference>
<feature type="domain" description="UDP-glucose/GDP-mannose dehydrogenase N-terminal" evidence="4">
    <location>
        <begin position="4"/>
        <end position="183"/>
    </location>
</feature>
<dbReference type="SUPFAM" id="SSF48179">
    <property type="entry name" value="6-phosphogluconate dehydrogenase C-terminal domain-like"/>
    <property type="match status" value="1"/>
</dbReference>